<keyword evidence="3" id="KW-0548">Nucleotidyltransferase</keyword>
<protein>
    <submittedName>
        <fullName evidence="10">Hypoxic response protein 1</fullName>
    </submittedName>
</protein>
<evidence type="ECO:0000256" key="4">
    <source>
        <dbReference type="ARBA" id="ARBA00022723"/>
    </source>
</evidence>
<keyword evidence="7" id="KW-0694">RNA-binding</keyword>
<dbReference type="SUPFAM" id="SSF64182">
    <property type="entry name" value="DHH phosphoesterases"/>
    <property type="match status" value="1"/>
</dbReference>
<dbReference type="Gene3D" id="3.10.310.30">
    <property type="match status" value="1"/>
</dbReference>
<dbReference type="SUPFAM" id="SSF54631">
    <property type="entry name" value="CBS-domain pair"/>
    <property type="match status" value="1"/>
</dbReference>
<keyword evidence="8" id="KW-0129">CBS domain</keyword>
<keyword evidence="5" id="KW-0547">Nucleotide-binding</keyword>
<dbReference type="InterPro" id="IPR038763">
    <property type="entry name" value="DHH_sf"/>
</dbReference>
<organism evidence="10 11">
    <name type="scientific">Porphyridium purpureum</name>
    <name type="common">Red alga</name>
    <name type="synonym">Porphyridium cruentum</name>
    <dbReference type="NCBI Taxonomy" id="35688"/>
    <lineage>
        <taxon>Eukaryota</taxon>
        <taxon>Rhodophyta</taxon>
        <taxon>Bangiophyceae</taxon>
        <taxon>Porphyridiales</taxon>
        <taxon>Porphyridiaceae</taxon>
        <taxon>Porphyridium</taxon>
    </lineage>
</organism>
<dbReference type="InterPro" id="IPR052390">
    <property type="entry name" value="tRNA_nt/polyA_polymerase"/>
</dbReference>
<keyword evidence="3" id="KW-0808">Transferase</keyword>
<evidence type="ECO:0000256" key="6">
    <source>
        <dbReference type="ARBA" id="ARBA00022842"/>
    </source>
</evidence>
<dbReference type="GO" id="GO:0016779">
    <property type="term" value="F:nucleotidyltransferase activity"/>
    <property type="evidence" value="ECO:0007669"/>
    <property type="project" value="UniProtKB-KW"/>
</dbReference>
<dbReference type="Pfam" id="PF00571">
    <property type="entry name" value="CBS"/>
    <property type="match status" value="2"/>
</dbReference>
<keyword evidence="4" id="KW-0479">Metal-binding</keyword>
<dbReference type="SMART" id="SM00116">
    <property type="entry name" value="CBS"/>
    <property type="match status" value="2"/>
</dbReference>
<evidence type="ECO:0000256" key="2">
    <source>
        <dbReference type="ARBA" id="ARBA00022694"/>
    </source>
</evidence>
<accession>A0A5J4YMP5</accession>
<feature type="domain" description="CBS" evidence="9">
    <location>
        <begin position="392"/>
        <end position="448"/>
    </location>
</feature>
<dbReference type="Proteomes" id="UP000324585">
    <property type="component" value="Unassembled WGS sequence"/>
</dbReference>
<dbReference type="InterPro" id="IPR000644">
    <property type="entry name" value="CBS_dom"/>
</dbReference>
<evidence type="ECO:0000256" key="5">
    <source>
        <dbReference type="ARBA" id="ARBA00022741"/>
    </source>
</evidence>
<dbReference type="PANTHER" id="PTHR47788:SF1">
    <property type="entry name" value="A-ADDING TRNA NUCLEOTIDYLTRANSFERASE"/>
    <property type="match status" value="1"/>
</dbReference>
<evidence type="ECO:0000259" key="9">
    <source>
        <dbReference type="PROSITE" id="PS51371"/>
    </source>
</evidence>
<evidence type="ECO:0000256" key="3">
    <source>
        <dbReference type="ARBA" id="ARBA00022695"/>
    </source>
</evidence>
<dbReference type="Gene3D" id="3.10.580.10">
    <property type="entry name" value="CBS-domain"/>
    <property type="match status" value="1"/>
</dbReference>
<dbReference type="GO" id="GO:0000166">
    <property type="term" value="F:nucleotide binding"/>
    <property type="evidence" value="ECO:0007669"/>
    <property type="project" value="UniProtKB-KW"/>
</dbReference>
<keyword evidence="11" id="KW-1185">Reference proteome</keyword>
<dbReference type="OMA" id="QMYREIV"/>
<dbReference type="PANTHER" id="PTHR47788">
    <property type="entry name" value="POLYA POLYMERASE"/>
    <property type="match status" value="1"/>
</dbReference>
<dbReference type="PROSITE" id="PS51371">
    <property type="entry name" value="CBS"/>
    <property type="match status" value="2"/>
</dbReference>
<dbReference type="GO" id="GO:0008033">
    <property type="term" value="P:tRNA processing"/>
    <property type="evidence" value="ECO:0007669"/>
    <property type="project" value="UniProtKB-KW"/>
</dbReference>
<comment type="cofactor">
    <cofactor evidence="1">
        <name>Mg(2+)</name>
        <dbReference type="ChEBI" id="CHEBI:18420"/>
    </cofactor>
</comment>
<evidence type="ECO:0000256" key="8">
    <source>
        <dbReference type="PROSITE-ProRule" id="PRU00703"/>
    </source>
</evidence>
<evidence type="ECO:0000256" key="1">
    <source>
        <dbReference type="ARBA" id="ARBA00001946"/>
    </source>
</evidence>
<reference evidence="11" key="1">
    <citation type="journal article" date="2019" name="Nat. Commun.">
        <title>Expansion of phycobilisome linker gene families in mesophilic red algae.</title>
        <authorList>
            <person name="Lee J."/>
            <person name="Kim D."/>
            <person name="Bhattacharya D."/>
            <person name="Yoon H.S."/>
        </authorList>
    </citation>
    <scope>NUCLEOTIDE SEQUENCE [LARGE SCALE GENOMIC DNA]</scope>
    <source>
        <strain evidence="11">CCMP 1328</strain>
    </source>
</reference>
<keyword evidence="2" id="KW-0819">tRNA processing</keyword>
<dbReference type="InterPro" id="IPR046342">
    <property type="entry name" value="CBS_dom_sf"/>
</dbReference>
<evidence type="ECO:0000313" key="11">
    <source>
        <dbReference type="Proteomes" id="UP000324585"/>
    </source>
</evidence>
<sequence length="512" mass="55464">MCQPHVSGFVAKRRLGLRVPAILVPSCTIRASVLDTEGTESDLDVDVTDEDESVVSEANRKNKTLDVVVTHLTADFDTLAAAVGLAKLRGNGTKVVLPGGENPSVKRFLALHKQMFPITPLKAIKKERIHWVGVVDTQRTERVGDTAKEWLEMAPGGVTVYDHHAAECNVSNPKLEVVLEDVGAVTTMIVERLRDANVILTDSEATLMALAIHADTGSLTYENTTPRDAEALAYLLGQGADMRTISEFLMQVLTPLQRKYLAAGLDVLERIVVKGITLGKVVLDAEAFVQGMSAVTTDLLELSGCDLVVLCMCNKYKKNRDVLQGSVIARARARTQNVDFHSVFAKLGGGGHPKAAAVSLRGSRDEILGLLDVIMAEVIEKLPEPKVARDIMSPDVKTCGKDTTLREAKEIMVTHNISGLAIVDDDGKLLGVVTSGDVFILETMGESEALDRPLKGAYRTQVISVGIDTPANEIENIMVEQQVGRLPVIEEESGRVVGMITRSDILRLRHLA</sequence>
<dbReference type="EMBL" id="VRMN01000011">
    <property type="protein sequence ID" value="KAA8491944.1"/>
    <property type="molecule type" value="Genomic_DNA"/>
</dbReference>
<gene>
    <name evidence="10" type="ORF">FVE85_8426</name>
</gene>
<proteinExistence type="predicted"/>
<evidence type="ECO:0000256" key="7">
    <source>
        <dbReference type="ARBA" id="ARBA00022884"/>
    </source>
</evidence>
<comment type="caution">
    <text evidence="10">The sequence shown here is derived from an EMBL/GenBank/DDBJ whole genome shotgun (WGS) entry which is preliminary data.</text>
</comment>
<feature type="domain" description="CBS" evidence="9">
    <location>
        <begin position="458"/>
        <end position="512"/>
    </location>
</feature>
<keyword evidence="6" id="KW-0460">Magnesium</keyword>
<name>A0A5J4YMP5_PORPP</name>
<dbReference type="GO" id="GO:0046872">
    <property type="term" value="F:metal ion binding"/>
    <property type="evidence" value="ECO:0007669"/>
    <property type="project" value="UniProtKB-KW"/>
</dbReference>
<dbReference type="GO" id="GO:0003723">
    <property type="term" value="F:RNA binding"/>
    <property type="evidence" value="ECO:0007669"/>
    <property type="project" value="UniProtKB-KW"/>
</dbReference>
<evidence type="ECO:0000313" key="10">
    <source>
        <dbReference type="EMBL" id="KAA8491944.1"/>
    </source>
</evidence>
<dbReference type="OrthoDB" id="418595at2759"/>
<dbReference type="AlphaFoldDB" id="A0A5J4YMP5"/>
<dbReference type="Gene3D" id="3.90.1640.10">
    <property type="entry name" value="inorganic pyrophosphatase (n-terminal core)"/>
    <property type="match status" value="1"/>
</dbReference>